<comment type="caution">
    <text evidence="6">The sequence shown here is derived from an EMBL/GenBank/DDBJ whole genome shotgun (WGS) entry which is preliminary data.</text>
</comment>
<dbReference type="NCBIfam" id="NF042991">
    <property type="entry name" value="alk_phos_PafA"/>
    <property type="match status" value="1"/>
</dbReference>
<dbReference type="InterPro" id="IPR026263">
    <property type="entry name" value="Alkaline_phosphatase_prok"/>
</dbReference>
<evidence type="ECO:0000256" key="1">
    <source>
        <dbReference type="ARBA" id="ARBA00022553"/>
    </source>
</evidence>
<dbReference type="Gene3D" id="3.40.720.10">
    <property type="entry name" value="Alkaline Phosphatase, subunit A"/>
    <property type="match status" value="1"/>
</dbReference>
<evidence type="ECO:0000256" key="3">
    <source>
        <dbReference type="ARBA" id="ARBA00022729"/>
    </source>
</evidence>
<dbReference type="Proteomes" id="UP001257659">
    <property type="component" value="Unassembled WGS sequence"/>
</dbReference>
<dbReference type="InterPro" id="IPR002591">
    <property type="entry name" value="Phosphodiest/P_Trfase"/>
</dbReference>
<feature type="signal peptide" evidence="5">
    <location>
        <begin position="1"/>
        <end position="24"/>
    </location>
</feature>
<dbReference type="PANTHER" id="PTHR10151">
    <property type="entry name" value="ECTONUCLEOTIDE PYROPHOSPHATASE/PHOSPHODIESTERASE"/>
    <property type="match status" value="1"/>
</dbReference>
<keyword evidence="3 5" id="KW-0732">Signal</keyword>
<dbReference type="SUPFAM" id="SSF53649">
    <property type="entry name" value="Alkaline phosphatase-like"/>
    <property type="match status" value="1"/>
</dbReference>
<gene>
    <name evidence="6" type="ORF">GGR31_002627</name>
</gene>
<keyword evidence="2 4" id="KW-0479">Metal-binding</keyword>
<evidence type="ECO:0000313" key="6">
    <source>
        <dbReference type="EMBL" id="MDR6301952.1"/>
    </source>
</evidence>
<name>A0ABU1KBW9_9FLAO</name>
<dbReference type="PIRSF" id="PIRSF031924">
    <property type="entry name" value="Pi-irrepressible_AP"/>
    <property type="match status" value="1"/>
</dbReference>
<dbReference type="CDD" id="cd16016">
    <property type="entry name" value="AP-SPAP"/>
    <property type="match status" value="1"/>
</dbReference>
<evidence type="ECO:0000256" key="2">
    <source>
        <dbReference type="ARBA" id="ARBA00022723"/>
    </source>
</evidence>
<evidence type="ECO:0000313" key="7">
    <source>
        <dbReference type="Proteomes" id="UP001257659"/>
    </source>
</evidence>
<sequence>MKNFVALLSLIVLFTNCNSIQKTASENKNTSVKDTLSVKNKKPKLVVGVVVDQMRYDYLTRFWNDFEEDGFKRLINEGFTCRNNHYNYVPTYTGPGHTSIYTGTTPSVHGIISNDWYDKFTGEEVYCARDESVTPVGTSSLAGKMSPHLMKVTTISDQNRLHTQFRGKTIGIAIKDRGAILPAGHTANAAYWFYGKDEGKFITSSFYLENLPKWVMDFNNSKKAERYLKTWNTLKPIENYTESGSDLNSFEFGFSGKENATFPYDLKELSEQNGGYDILKSTPFGNNLTTDFAIAALNEEKLGEDNDTDFLTISYSSPDYIGHNFGVNSKEIQDNYIRLDQDIARLLNELDEKVGKGNYTLFLTADHGAINVPAYLKSKNIPAGYIDVAEMKKELTSFLGEEYGVTDLIENISNNQLFFNYNRVKEENISRKQLETDLKEFLLEFPHISKIITRSALEENDFTEGVFSLVQNGFDQKRSGDLVIIFDPAYIIYPEKGSTHGSSLNYDTHAPLIFYGNGIKNGETYEKTVITDIAPTISALLEIAFPNGATGNVLPFVLKKD</sequence>
<dbReference type="RefSeq" id="WP_309729934.1">
    <property type="nucleotide sequence ID" value="NZ_JAVDQA010000009.1"/>
</dbReference>
<proteinExistence type="predicted"/>
<protein>
    <submittedName>
        <fullName evidence="6">AlkP superfamily pyrophosphatase or phosphodiesterase</fullName>
    </submittedName>
</protein>
<dbReference type="PANTHER" id="PTHR10151:SF120">
    <property type="entry name" value="BIS(5'-ADENOSYL)-TRIPHOSPHATASE"/>
    <property type="match status" value="1"/>
</dbReference>
<dbReference type="Gene3D" id="3.30.1360.150">
    <property type="match status" value="1"/>
</dbReference>
<organism evidence="6 7">
    <name type="scientific">Mesonia maritima</name>
    <dbReference type="NCBI Taxonomy" id="1793873"/>
    <lineage>
        <taxon>Bacteria</taxon>
        <taxon>Pseudomonadati</taxon>
        <taxon>Bacteroidota</taxon>
        <taxon>Flavobacteriia</taxon>
        <taxon>Flavobacteriales</taxon>
        <taxon>Flavobacteriaceae</taxon>
        <taxon>Mesonia</taxon>
    </lineage>
</organism>
<evidence type="ECO:0000256" key="5">
    <source>
        <dbReference type="SAM" id="SignalP"/>
    </source>
</evidence>
<dbReference type="InterPro" id="IPR017850">
    <property type="entry name" value="Alkaline_phosphatase_core_sf"/>
</dbReference>
<keyword evidence="1" id="KW-0597">Phosphoprotein</keyword>
<dbReference type="Pfam" id="PF01663">
    <property type="entry name" value="Phosphodiest"/>
    <property type="match status" value="1"/>
</dbReference>
<reference evidence="6 7" key="1">
    <citation type="submission" date="2023-07" db="EMBL/GenBank/DDBJ databases">
        <title>Genomic Encyclopedia of Type Strains, Phase IV (KMG-IV): sequencing the most valuable type-strain genomes for metagenomic binning, comparative biology and taxonomic classification.</title>
        <authorList>
            <person name="Goeker M."/>
        </authorList>
    </citation>
    <scope>NUCLEOTIDE SEQUENCE [LARGE SCALE GENOMIC DNA]</scope>
    <source>
        <strain evidence="6 7">DSM 102814</strain>
    </source>
</reference>
<keyword evidence="7" id="KW-1185">Reference proteome</keyword>
<dbReference type="EMBL" id="JAVDQA010000009">
    <property type="protein sequence ID" value="MDR6301952.1"/>
    <property type="molecule type" value="Genomic_DNA"/>
</dbReference>
<feature type="chain" id="PRO_5047060541" evidence="5">
    <location>
        <begin position="25"/>
        <end position="561"/>
    </location>
</feature>
<accession>A0ABU1KBW9</accession>
<evidence type="ECO:0000256" key="4">
    <source>
        <dbReference type="PIRNR" id="PIRNR031924"/>
    </source>
</evidence>